<evidence type="ECO:0000256" key="11">
    <source>
        <dbReference type="ARBA" id="ARBA00022842"/>
    </source>
</evidence>
<dbReference type="Proteomes" id="UP000053237">
    <property type="component" value="Unassembled WGS sequence"/>
</dbReference>
<dbReference type="Pfam" id="PF20750">
    <property type="entry name" value="PAP_NTPase"/>
    <property type="match status" value="1"/>
</dbReference>
<dbReference type="PANTHER" id="PTHR10682:SF10">
    <property type="entry name" value="POLYNUCLEOTIDE ADENYLYLTRANSFERASE"/>
    <property type="match status" value="1"/>
</dbReference>
<evidence type="ECO:0000259" key="16">
    <source>
        <dbReference type="Pfam" id="PF20750"/>
    </source>
</evidence>
<dbReference type="InterPro" id="IPR011068">
    <property type="entry name" value="NuclTrfase_I-like_C"/>
</dbReference>
<accession>A0A024GJ28</accession>
<feature type="domain" description="Poly(A) polymerase central" evidence="15">
    <location>
        <begin position="342"/>
        <end position="490"/>
    </location>
</feature>
<organism evidence="17 18">
    <name type="scientific">Albugo candida</name>
    <dbReference type="NCBI Taxonomy" id="65357"/>
    <lineage>
        <taxon>Eukaryota</taxon>
        <taxon>Sar</taxon>
        <taxon>Stramenopiles</taxon>
        <taxon>Oomycota</taxon>
        <taxon>Peronosporomycetes</taxon>
        <taxon>Albuginales</taxon>
        <taxon>Albuginaceae</taxon>
        <taxon>Albugo</taxon>
    </lineage>
</organism>
<evidence type="ECO:0000256" key="13">
    <source>
        <dbReference type="SAM" id="MobiDB-lite"/>
    </source>
</evidence>
<keyword evidence="6" id="KW-0507">mRNA processing</keyword>
<dbReference type="InterPro" id="IPR007012">
    <property type="entry name" value="PolA_pol_cen_dom"/>
</dbReference>
<dbReference type="InterPro" id="IPR043519">
    <property type="entry name" value="NT_sf"/>
</dbReference>
<evidence type="ECO:0000259" key="14">
    <source>
        <dbReference type="Pfam" id="PF04926"/>
    </source>
</evidence>
<dbReference type="GO" id="GO:0046872">
    <property type="term" value="F:metal ion binding"/>
    <property type="evidence" value="ECO:0007669"/>
    <property type="project" value="UniProtKB-KW"/>
</dbReference>
<dbReference type="InParanoid" id="A0A024GJ28"/>
<feature type="domain" description="Poly(A) polymerase RNA-binding" evidence="14">
    <location>
        <begin position="494"/>
        <end position="545"/>
    </location>
</feature>
<dbReference type="GO" id="GO:0003723">
    <property type="term" value="F:RNA binding"/>
    <property type="evidence" value="ECO:0007669"/>
    <property type="project" value="InterPro"/>
</dbReference>
<keyword evidence="7" id="KW-0808">Transferase</keyword>
<reference evidence="17 18" key="1">
    <citation type="submission" date="2012-05" db="EMBL/GenBank/DDBJ databases">
        <title>Recombination and specialization in a pathogen metapopulation.</title>
        <authorList>
            <person name="Gardiner A."/>
            <person name="Kemen E."/>
            <person name="Schultz-Larsen T."/>
            <person name="MacLean D."/>
            <person name="Van Oosterhout C."/>
            <person name="Jones J.D.G."/>
        </authorList>
    </citation>
    <scope>NUCLEOTIDE SEQUENCE [LARGE SCALE GENOMIC DNA]</scope>
    <source>
        <strain evidence="17 18">Ac Nc2</strain>
    </source>
</reference>
<dbReference type="SUPFAM" id="SSF55003">
    <property type="entry name" value="PAP/Archaeal CCA-adding enzyme, C-terminal domain"/>
    <property type="match status" value="1"/>
</dbReference>
<evidence type="ECO:0000256" key="8">
    <source>
        <dbReference type="ARBA" id="ARBA00022723"/>
    </source>
</evidence>
<gene>
    <name evidence="17" type="ORF">BN9_072780</name>
</gene>
<dbReference type="Gene3D" id="3.30.70.590">
    <property type="entry name" value="Poly(A) polymerase predicted RNA binding domain"/>
    <property type="match status" value="1"/>
</dbReference>
<evidence type="ECO:0000256" key="6">
    <source>
        <dbReference type="ARBA" id="ARBA00022664"/>
    </source>
</evidence>
<evidence type="ECO:0000256" key="4">
    <source>
        <dbReference type="ARBA" id="ARBA00010912"/>
    </source>
</evidence>
<evidence type="ECO:0000259" key="15">
    <source>
        <dbReference type="Pfam" id="PF04928"/>
    </source>
</evidence>
<dbReference type="SUPFAM" id="SSF81631">
    <property type="entry name" value="PAP/OAS1 substrate-binding domain"/>
    <property type="match status" value="1"/>
</dbReference>
<comment type="cofactor">
    <cofactor evidence="1">
        <name>Mn(2+)</name>
        <dbReference type="ChEBI" id="CHEBI:29035"/>
    </cofactor>
</comment>
<evidence type="ECO:0000256" key="10">
    <source>
        <dbReference type="ARBA" id="ARBA00022840"/>
    </source>
</evidence>
<dbReference type="PANTHER" id="PTHR10682">
    <property type="entry name" value="POLY A POLYMERASE"/>
    <property type="match status" value="1"/>
</dbReference>
<dbReference type="FunFam" id="1.10.1410.10:FF:000001">
    <property type="entry name" value="Putative poly(A) polymerase gamma"/>
    <property type="match status" value="1"/>
</dbReference>
<comment type="caution">
    <text evidence="17">The sequence shown here is derived from an EMBL/GenBank/DDBJ whole genome shotgun (WGS) entry which is preliminary data.</text>
</comment>
<keyword evidence="11" id="KW-0460">Magnesium</keyword>
<dbReference type="AlphaFoldDB" id="A0A024GJ28"/>
<evidence type="ECO:0000256" key="7">
    <source>
        <dbReference type="ARBA" id="ARBA00022679"/>
    </source>
</evidence>
<proteinExistence type="inferred from homology"/>
<evidence type="ECO:0000256" key="3">
    <source>
        <dbReference type="ARBA" id="ARBA00004123"/>
    </source>
</evidence>
<dbReference type="EMBL" id="CAIX01000124">
    <property type="protein sequence ID" value="CCI46349.1"/>
    <property type="molecule type" value="Genomic_DNA"/>
</dbReference>
<dbReference type="Gene3D" id="1.10.1410.10">
    <property type="match status" value="1"/>
</dbReference>
<dbReference type="Pfam" id="PF04926">
    <property type="entry name" value="PAP_RNA-bind"/>
    <property type="match status" value="1"/>
</dbReference>
<keyword evidence="8" id="KW-0479">Metal-binding</keyword>
<comment type="cofactor">
    <cofactor evidence="2">
        <name>Mg(2+)</name>
        <dbReference type="ChEBI" id="CHEBI:18420"/>
    </cofactor>
</comment>
<comment type="similarity">
    <text evidence="4">Belongs to the poly(A) polymerase family.</text>
</comment>
<dbReference type="OrthoDB" id="412748at2759"/>
<feature type="region of interest" description="Disordered" evidence="13">
    <location>
        <begin position="82"/>
        <end position="105"/>
    </location>
</feature>
<dbReference type="InterPro" id="IPR007010">
    <property type="entry name" value="PolA_pol_RNA-bd_dom"/>
</dbReference>
<dbReference type="GO" id="GO:1990817">
    <property type="term" value="F:poly(A) RNA polymerase activity"/>
    <property type="evidence" value="ECO:0007669"/>
    <property type="project" value="UniProtKB-EC"/>
</dbReference>
<dbReference type="GO" id="GO:0031123">
    <property type="term" value="P:RNA 3'-end processing"/>
    <property type="evidence" value="ECO:0007669"/>
    <property type="project" value="InterPro"/>
</dbReference>
<evidence type="ECO:0000313" key="17">
    <source>
        <dbReference type="EMBL" id="CCI46349.1"/>
    </source>
</evidence>
<evidence type="ECO:0000256" key="5">
    <source>
        <dbReference type="ARBA" id="ARBA00012388"/>
    </source>
</evidence>
<keyword evidence="18" id="KW-1185">Reference proteome</keyword>
<dbReference type="InterPro" id="IPR048840">
    <property type="entry name" value="PolA_pol_NTPase"/>
</dbReference>
<feature type="domain" description="Poly(A) polymerase nucleotidyltransferase" evidence="16">
    <location>
        <begin position="157"/>
        <end position="336"/>
    </location>
</feature>
<keyword evidence="9" id="KW-0547">Nucleotide-binding</keyword>
<keyword evidence="10" id="KW-0067">ATP-binding</keyword>
<dbReference type="SUPFAM" id="SSF81301">
    <property type="entry name" value="Nucleotidyltransferase"/>
    <property type="match status" value="1"/>
</dbReference>
<comment type="subcellular location">
    <subcellularLocation>
        <location evidence="3">Nucleus</location>
    </subcellularLocation>
</comment>
<dbReference type="Pfam" id="PF04928">
    <property type="entry name" value="PAP_central"/>
    <property type="match status" value="1"/>
</dbReference>
<dbReference type="Gene3D" id="3.30.460.10">
    <property type="entry name" value="Beta Polymerase, domain 2"/>
    <property type="match status" value="1"/>
</dbReference>
<dbReference type="EC" id="2.7.7.19" evidence="5"/>
<sequence length="656" mass="73640">MSDITITRVTPYGSVPWSTIARGPPTIPNEATKASESITELRKPEETPCDLRRNHASSFLSNCSTIHSSNSSQWEASSVSSASSTSLEEHDHALELSPVSPNGTHDAYNKTVCTNLRTQTATSPSLTISNVPTTPIRTKASLAPFLHPVVQSVFLGPASEFDVQNTTTLMRHFQAIAKLPKSEDLSLRHLAIEELHRVVDLWLSQKFPDHPDSKISLLIGGSWHLKAGFSDSDLDIVAFAPNFVTLDCFLTDLYGFLSNLPNSKITKLVAMKKATVPILAFKLNGVHIDFLLARSTEEKVPAHLPLYCDEILAGMDSISMRSMSVARVSSLILELVPNECAFRSFVRIIRLWAKRRGIYSNKTGFLGGISWTVLAVFICQMLPEASVSVLLYRFFVVFSEWTWPTPVWIARPYRLNGTEGDGVQWCPQTNHHDRAHLMPIITPGYPSVNSAVNVSRATLRIMQEEFKRGRCIVENIAEKYAFGNWQNLFTPSEFIVRYDHYLVMKVEALHEEDLDQWSNYIASRLRKLVESLEVAIPIRSVHPHPVLIPGINASGTSGYYLLGFEVQNTSQVTESTTLCEEAKECTDSAMRYFIATEVDQCTERKPGMKIELLYANWNALPLCVYPNNDRVQAAGERARYILQRAHKNHVQTFRRE</sequence>
<protein>
    <recommendedName>
        <fullName evidence="5">polynucleotide adenylyltransferase</fullName>
        <ecNumber evidence="5">2.7.7.19</ecNumber>
    </recommendedName>
</protein>
<evidence type="ECO:0000256" key="9">
    <source>
        <dbReference type="ARBA" id="ARBA00022741"/>
    </source>
</evidence>
<dbReference type="GO" id="GO:0006397">
    <property type="term" value="P:mRNA processing"/>
    <property type="evidence" value="ECO:0007669"/>
    <property type="project" value="UniProtKB-KW"/>
</dbReference>
<dbReference type="GO" id="GO:0005524">
    <property type="term" value="F:ATP binding"/>
    <property type="evidence" value="ECO:0007669"/>
    <property type="project" value="UniProtKB-KW"/>
</dbReference>
<evidence type="ECO:0000256" key="2">
    <source>
        <dbReference type="ARBA" id="ARBA00001946"/>
    </source>
</evidence>
<evidence type="ECO:0000256" key="1">
    <source>
        <dbReference type="ARBA" id="ARBA00001936"/>
    </source>
</evidence>
<evidence type="ECO:0000313" key="18">
    <source>
        <dbReference type="Proteomes" id="UP000053237"/>
    </source>
</evidence>
<dbReference type="STRING" id="65357.A0A024GJ28"/>
<name>A0A024GJ28_9STRA</name>
<evidence type="ECO:0000256" key="12">
    <source>
        <dbReference type="ARBA" id="ARBA00023242"/>
    </source>
</evidence>
<dbReference type="GO" id="GO:0005634">
    <property type="term" value="C:nucleus"/>
    <property type="evidence" value="ECO:0007669"/>
    <property type="project" value="UniProtKB-SubCell"/>
</dbReference>
<keyword evidence="12" id="KW-0539">Nucleus</keyword>